<accession>A0A3S5CKZ0</accession>
<dbReference type="AlphaFoldDB" id="A0A3S5CKZ0"/>
<proteinExistence type="predicted"/>
<keyword evidence="2" id="KW-1185">Reference proteome</keyword>
<protein>
    <submittedName>
        <fullName evidence="1">Uncharacterized protein</fullName>
    </submittedName>
</protein>
<dbReference type="Proteomes" id="UP000784294">
    <property type="component" value="Unassembled WGS sequence"/>
</dbReference>
<gene>
    <name evidence="1" type="ORF">PXEA_LOCUS10423</name>
</gene>
<name>A0A3S5CKZ0_9PLAT</name>
<evidence type="ECO:0000313" key="2">
    <source>
        <dbReference type="Proteomes" id="UP000784294"/>
    </source>
</evidence>
<sequence>MPRQYAKLSLTLTSSNLLFIRFIWKRMFTASISFRFLIFCPYEASLSVASSQLRGQ</sequence>
<dbReference type="EMBL" id="CAAALY010030590">
    <property type="protein sequence ID" value="VEL16983.1"/>
    <property type="molecule type" value="Genomic_DNA"/>
</dbReference>
<organism evidence="1 2">
    <name type="scientific">Protopolystoma xenopodis</name>
    <dbReference type="NCBI Taxonomy" id="117903"/>
    <lineage>
        <taxon>Eukaryota</taxon>
        <taxon>Metazoa</taxon>
        <taxon>Spiralia</taxon>
        <taxon>Lophotrochozoa</taxon>
        <taxon>Platyhelminthes</taxon>
        <taxon>Monogenea</taxon>
        <taxon>Polyopisthocotylea</taxon>
        <taxon>Polystomatidea</taxon>
        <taxon>Polystomatidae</taxon>
        <taxon>Protopolystoma</taxon>
    </lineage>
</organism>
<evidence type="ECO:0000313" key="1">
    <source>
        <dbReference type="EMBL" id="VEL16983.1"/>
    </source>
</evidence>
<comment type="caution">
    <text evidence="1">The sequence shown here is derived from an EMBL/GenBank/DDBJ whole genome shotgun (WGS) entry which is preliminary data.</text>
</comment>
<reference evidence="1" key="1">
    <citation type="submission" date="2018-11" db="EMBL/GenBank/DDBJ databases">
        <authorList>
            <consortium name="Pathogen Informatics"/>
        </authorList>
    </citation>
    <scope>NUCLEOTIDE SEQUENCE</scope>
</reference>